<proteinExistence type="predicted"/>
<keyword evidence="3" id="KW-1185">Reference proteome</keyword>
<gene>
    <name evidence="2" type="ORF">Ade02nite_56450</name>
</gene>
<feature type="transmembrane region" description="Helical" evidence="1">
    <location>
        <begin position="81"/>
        <end position="98"/>
    </location>
</feature>
<sequence length="109" mass="11853">MNPLCQDHVSVSPGAVYGGAVRRPWWQWVIGWLGAAAFAGTLVLYAAGGLLAPAWAIALLLLAWLALLWLVVRLMRTGRPLWVPAVPVAAYTLWYAALTAGERWLGWTG</sequence>
<evidence type="ECO:0000256" key="1">
    <source>
        <dbReference type="SAM" id="Phobius"/>
    </source>
</evidence>
<keyword evidence="1" id="KW-0472">Membrane</keyword>
<dbReference type="Proteomes" id="UP000609879">
    <property type="component" value="Unassembled WGS sequence"/>
</dbReference>
<evidence type="ECO:0000313" key="3">
    <source>
        <dbReference type="Proteomes" id="UP000609879"/>
    </source>
</evidence>
<dbReference type="EMBL" id="BOMI01000114">
    <property type="protein sequence ID" value="GID77004.1"/>
    <property type="molecule type" value="Genomic_DNA"/>
</dbReference>
<organism evidence="2 3">
    <name type="scientific">Paractinoplanes deccanensis</name>
    <dbReference type="NCBI Taxonomy" id="113561"/>
    <lineage>
        <taxon>Bacteria</taxon>
        <taxon>Bacillati</taxon>
        <taxon>Actinomycetota</taxon>
        <taxon>Actinomycetes</taxon>
        <taxon>Micromonosporales</taxon>
        <taxon>Micromonosporaceae</taxon>
        <taxon>Paractinoplanes</taxon>
    </lineage>
</organism>
<comment type="caution">
    <text evidence="2">The sequence shown here is derived from an EMBL/GenBank/DDBJ whole genome shotgun (WGS) entry which is preliminary data.</text>
</comment>
<feature type="transmembrane region" description="Helical" evidence="1">
    <location>
        <begin position="25"/>
        <end position="47"/>
    </location>
</feature>
<keyword evidence="1" id="KW-0812">Transmembrane</keyword>
<feature type="transmembrane region" description="Helical" evidence="1">
    <location>
        <begin position="54"/>
        <end position="75"/>
    </location>
</feature>
<accession>A0ABQ3YAG8</accession>
<reference evidence="2 3" key="1">
    <citation type="submission" date="2021-01" db="EMBL/GenBank/DDBJ databases">
        <title>Whole genome shotgun sequence of Actinoplanes deccanensis NBRC 13994.</title>
        <authorList>
            <person name="Komaki H."/>
            <person name="Tamura T."/>
        </authorList>
    </citation>
    <scope>NUCLEOTIDE SEQUENCE [LARGE SCALE GENOMIC DNA]</scope>
    <source>
        <strain evidence="2 3">NBRC 13994</strain>
    </source>
</reference>
<protein>
    <submittedName>
        <fullName evidence="2">Uncharacterized protein</fullName>
    </submittedName>
</protein>
<evidence type="ECO:0000313" key="2">
    <source>
        <dbReference type="EMBL" id="GID77004.1"/>
    </source>
</evidence>
<keyword evidence="1" id="KW-1133">Transmembrane helix</keyword>
<name>A0ABQ3YAG8_9ACTN</name>